<name>R0KTV2_ANAPL</name>
<evidence type="ECO:0000313" key="3">
    <source>
        <dbReference type="Proteomes" id="UP000296049"/>
    </source>
</evidence>
<dbReference type="EMBL" id="KB743893">
    <property type="protein sequence ID" value="EOA96718.1"/>
    <property type="molecule type" value="Genomic_DNA"/>
</dbReference>
<feature type="compositionally biased region" description="Polar residues" evidence="1">
    <location>
        <begin position="239"/>
        <end position="253"/>
    </location>
</feature>
<dbReference type="AlphaFoldDB" id="R0KTV2"/>
<protein>
    <submittedName>
        <fullName evidence="2">Uncharacterized protein</fullName>
    </submittedName>
</protein>
<evidence type="ECO:0000256" key="1">
    <source>
        <dbReference type="SAM" id="MobiDB-lite"/>
    </source>
</evidence>
<reference evidence="3" key="1">
    <citation type="journal article" date="2013" name="Nat. Genet.">
        <title>The duck genome and transcriptome provide insight into an avian influenza virus reservoir species.</title>
        <authorList>
            <person name="Huang Y."/>
            <person name="Li Y."/>
            <person name="Burt D.W."/>
            <person name="Chen H."/>
            <person name="Zhang Y."/>
            <person name="Qian W."/>
            <person name="Kim H."/>
            <person name="Gan S."/>
            <person name="Zhao Y."/>
            <person name="Li J."/>
            <person name="Yi K."/>
            <person name="Feng H."/>
            <person name="Zhu P."/>
            <person name="Li B."/>
            <person name="Liu Q."/>
            <person name="Fairley S."/>
            <person name="Magor K.E."/>
            <person name="Du Z."/>
            <person name="Hu X."/>
            <person name="Goodman L."/>
            <person name="Tafer H."/>
            <person name="Vignal A."/>
            <person name="Lee T."/>
            <person name="Kim K.W."/>
            <person name="Sheng Z."/>
            <person name="An Y."/>
            <person name="Searle S."/>
            <person name="Herrero J."/>
            <person name="Groenen M.A."/>
            <person name="Crooijmans R.P."/>
            <person name="Faraut T."/>
            <person name="Cai Q."/>
            <person name="Webster R.G."/>
            <person name="Aldridge J.R."/>
            <person name="Warren W.C."/>
            <person name="Bartschat S."/>
            <person name="Kehr S."/>
            <person name="Marz M."/>
            <person name="Stadler P.F."/>
            <person name="Smith J."/>
            <person name="Kraus R.H."/>
            <person name="Zhao Y."/>
            <person name="Ren L."/>
            <person name="Fei J."/>
            <person name="Morisson M."/>
            <person name="Kaiser P."/>
            <person name="Griffin D.K."/>
            <person name="Rao M."/>
            <person name="Pitel F."/>
            <person name="Wang J."/>
            <person name="Li N."/>
        </authorList>
    </citation>
    <scope>NUCLEOTIDE SEQUENCE [LARGE SCALE GENOMIC DNA]</scope>
</reference>
<sequence length="560" mass="61442">MPWSCRCCGAQGSSARVLEAGAGAVVVGWCPENRKEEMQSQDKAHHTPNRSAYSRGDAERCRGWRVRVGEPCLLSLGSLLWRGGARASSHLAPTDQEAGKAAGEEEQMWFSLLLGTAAAAAPRQGRAAAAHLSLDALAASAAWFLAEMDSRIYCRCWLPNPFSQLSEEVTEKCRDSLVLSPFHSSGSFRPLRQSCAAAVGEASLILYHCGEHFLLESCSEIKVSRALMPMVGTSRKNPEQQQSASKDVSTHGKTQPVKIHQEMQQLLAGASGAAPDNIFPVYNIKFSSREELRGSFCISMKAEVTMSTEHHSVCSHACETPGKPPAQAATLCPGELCCTTSPSEARQQRCFALRDTGGEDAALVDKSERVLEVWTAAKLFGSQALITAALGHCPYQYFGPPVLLKQICLFPLTILNSRDGAVHEFSSFQKQHPQHNGNQKRFRLLLETSLRKSFRKYAKFGRKTKHQKEEKRMVQRDRLLAKISSGLVASEKQKVMLQGLVTASNLRVKSKSCRQLKSEKERCLTGNLQQVLLSPHTSFEVLIEQPAQSSARSFVADARA</sequence>
<dbReference type="Proteomes" id="UP000296049">
    <property type="component" value="Unassembled WGS sequence"/>
</dbReference>
<feature type="region of interest" description="Disordered" evidence="1">
    <location>
        <begin position="233"/>
        <end position="255"/>
    </location>
</feature>
<proteinExistence type="predicted"/>
<accession>R0KTV2</accession>
<keyword evidence="3" id="KW-1185">Reference proteome</keyword>
<gene>
    <name evidence="2" type="ORF">Anapl_14251</name>
</gene>
<organism evidence="2 3">
    <name type="scientific">Anas platyrhynchos</name>
    <name type="common">Mallard</name>
    <name type="synonym">Anas boschas</name>
    <dbReference type="NCBI Taxonomy" id="8839"/>
    <lineage>
        <taxon>Eukaryota</taxon>
        <taxon>Metazoa</taxon>
        <taxon>Chordata</taxon>
        <taxon>Craniata</taxon>
        <taxon>Vertebrata</taxon>
        <taxon>Euteleostomi</taxon>
        <taxon>Archelosauria</taxon>
        <taxon>Archosauria</taxon>
        <taxon>Dinosauria</taxon>
        <taxon>Saurischia</taxon>
        <taxon>Theropoda</taxon>
        <taxon>Coelurosauria</taxon>
        <taxon>Aves</taxon>
        <taxon>Neognathae</taxon>
        <taxon>Galloanserae</taxon>
        <taxon>Anseriformes</taxon>
        <taxon>Anatidae</taxon>
        <taxon>Anatinae</taxon>
        <taxon>Anas</taxon>
    </lineage>
</organism>
<evidence type="ECO:0000313" key="2">
    <source>
        <dbReference type="EMBL" id="EOA96718.1"/>
    </source>
</evidence>